<evidence type="ECO:0000256" key="1">
    <source>
        <dbReference type="ARBA" id="ARBA00004141"/>
    </source>
</evidence>
<reference evidence="7 8" key="1">
    <citation type="submission" date="2018-08" db="EMBL/GenBank/DDBJ databases">
        <title>Sequencing the genomes of 1000 actinobacteria strains.</title>
        <authorList>
            <person name="Klenk H.-P."/>
        </authorList>
    </citation>
    <scope>NUCLEOTIDE SEQUENCE [LARGE SCALE GENOMIC DNA]</scope>
    <source>
        <strain evidence="7 8">DSM 22891</strain>
    </source>
</reference>
<dbReference type="Proteomes" id="UP000256485">
    <property type="component" value="Unassembled WGS sequence"/>
</dbReference>
<dbReference type="CDD" id="cd16914">
    <property type="entry name" value="EcfT"/>
    <property type="match status" value="1"/>
</dbReference>
<gene>
    <name evidence="7" type="ORF">DFJ64_0136</name>
</gene>
<protein>
    <submittedName>
        <fullName evidence="7">Energy-coupling factor transport system permease protein</fullName>
    </submittedName>
</protein>
<dbReference type="AlphaFoldDB" id="A0A3D9V3H9"/>
<evidence type="ECO:0000313" key="8">
    <source>
        <dbReference type="Proteomes" id="UP000256485"/>
    </source>
</evidence>
<comment type="caution">
    <text evidence="7">The sequence shown here is derived from an EMBL/GenBank/DDBJ whole genome shotgun (WGS) entry which is preliminary data.</text>
</comment>
<evidence type="ECO:0000256" key="4">
    <source>
        <dbReference type="ARBA" id="ARBA00022989"/>
    </source>
</evidence>
<evidence type="ECO:0000256" key="6">
    <source>
        <dbReference type="SAM" id="Phobius"/>
    </source>
</evidence>
<comment type="subcellular location">
    <subcellularLocation>
        <location evidence="1">Membrane</location>
        <topology evidence="1">Multi-pass membrane protein</topology>
    </subcellularLocation>
</comment>
<feature type="transmembrane region" description="Helical" evidence="6">
    <location>
        <begin position="151"/>
        <end position="173"/>
    </location>
</feature>
<keyword evidence="3 6" id="KW-0812">Transmembrane</keyword>
<dbReference type="InterPro" id="IPR051611">
    <property type="entry name" value="ECF_transporter_component"/>
</dbReference>
<keyword evidence="8" id="KW-1185">Reference proteome</keyword>
<organism evidence="7 8">
    <name type="scientific">Thermasporomyces composti</name>
    <dbReference type="NCBI Taxonomy" id="696763"/>
    <lineage>
        <taxon>Bacteria</taxon>
        <taxon>Bacillati</taxon>
        <taxon>Actinomycetota</taxon>
        <taxon>Actinomycetes</taxon>
        <taxon>Propionibacteriales</taxon>
        <taxon>Nocardioidaceae</taxon>
        <taxon>Thermasporomyces</taxon>
    </lineage>
</organism>
<feature type="transmembrane region" description="Helical" evidence="6">
    <location>
        <begin position="69"/>
        <end position="87"/>
    </location>
</feature>
<keyword evidence="5 6" id="KW-0472">Membrane</keyword>
<feature type="transmembrane region" description="Helical" evidence="6">
    <location>
        <begin position="107"/>
        <end position="130"/>
    </location>
</feature>
<evidence type="ECO:0000256" key="2">
    <source>
        <dbReference type="ARBA" id="ARBA00022475"/>
    </source>
</evidence>
<sequence length="268" mass="28810">MSVLTEPIVADPNAPITRLNPVAKLAAALVIAVGLLPTGDPLTPALVLTVELLAIAVAGVRWRVFLRRLWLLFVTMAGLCVSTLMFTDERGGTVLVDAGPLLVTSDSVLTATAMGLRVIAIALPGVLVFASTDPTEFADALVQHLRTPPRFTFGALAAFRLLPVLGDEWRMIMLARRARGVDPGRSPWGRVRLFGSAVFALLVGAIRRGVRLATAMDSRGFTLRRDRTVARPRDFRAVDVALIAASCVVVVGATAVSVWLGTWRFVFF</sequence>
<dbReference type="GO" id="GO:0005886">
    <property type="term" value="C:plasma membrane"/>
    <property type="evidence" value="ECO:0007669"/>
    <property type="project" value="UniProtKB-ARBA"/>
</dbReference>
<feature type="transmembrane region" description="Helical" evidence="6">
    <location>
        <begin position="45"/>
        <end position="62"/>
    </location>
</feature>
<proteinExistence type="predicted"/>
<dbReference type="EMBL" id="QTUC01000001">
    <property type="protein sequence ID" value="REF34770.1"/>
    <property type="molecule type" value="Genomic_DNA"/>
</dbReference>
<feature type="transmembrane region" description="Helical" evidence="6">
    <location>
        <begin position="193"/>
        <end position="214"/>
    </location>
</feature>
<keyword evidence="4 6" id="KW-1133">Transmembrane helix</keyword>
<dbReference type="InterPro" id="IPR003339">
    <property type="entry name" value="ABC/ECF_trnsptr_transmembrane"/>
</dbReference>
<dbReference type="PANTHER" id="PTHR34857">
    <property type="entry name" value="SLL0384 PROTEIN"/>
    <property type="match status" value="1"/>
</dbReference>
<dbReference type="RefSeq" id="WP_115848675.1">
    <property type="nucleotide sequence ID" value="NZ_QTUC01000001.1"/>
</dbReference>
<dbReference type="PANTHER" id="PTHR34857:SF2">
    <property type="entry name" value="SLL0384 PROTEIN"/>
    <property type="match status" value="1"/>
</dbReference>
<evidence type="ECO:0000256" key="5">
    <source>
        <dbReference type="ARBA" id="ARBA00023136"/>
    </source>
</evidence>
<feature type="transmembrane region" description="Helical" evidence="6">
    <location>
        <begin position="235"/>
        <end position="260"/>
    </location>
</feature>
<dbReference type="OrthoDB" id="6400at2"/>
<dbReference type="Pfam" id="PF02361">
    <property type="entry name" value="CbiQ"/>
    <property type="match status" value="1"/>
</dbReference>
<evidence type="ECO:0000313" key="7">
    <source>
        <dbReference type="EMBL" id="REF34770.1"/>
    </source>
</evidence>
<name>A0A3D9V3H9_THECX</name>
<accession>A0A3D9V3H9</accession>
<evidence type="ECO:0000256" key="3">
    <source>
        <dbReference type="ARBA" id="ARBA00022692"/>
    </source>
</evidence>
<keyword evidence="2" id="KW-1003">Cell membrane</keyword>